<dbReference type="Pfam" id="PF06081">
    <property type="entry name" value="ArAE_1"/>
    <property type="match status" value="1"/>
</dbReference>
<evidence type="ECO:0000256" key="2">
    <source>
        <dbReference type="ARBA" id="ARBA00022475"/>
    </source>
</evidence>
<keyword evidence="3 7" id="KW-0812">Transmembrane</keyword>
<sequence length="416" mass="45499">MPQLTRPVEQLRPVLLATRRAQPTAVFITRLTVTAVVAYLIAWALPIAERPVLAPLTALLVVRYTLYQTILSALARILSVVAGVAVAVLVAAELGFTWWSLGLVIAISLIIGYAARLGDHILEVPISAMLIFALGAYSATGALARIVETLIGASTGLLAGIIAPPVHVRPAQEAIAELGGRMGELLDRLADTIAEGHDDDETFSRLLNRARRLGNDIRHTDNALSQAEESMRLNPRAATLLPMGIALRSGLETLELTSPTVRGLVRSLADRRHLPAAGGVYESEMRVRLAAVLHEVAAAVRAFALLVRAETIEDVHCRADDLHRRLAEGRRLRDEFADALPPWTSARSAEWRLHAETLVHIDRLLDLFGSASDTQRRERRGRRRFPRPSGRLRRSHRLRRRRRGGGSRGGEHSGGG</sequence>
<evidence type="ECO:0000256" key="6">
    <source>
        <dbReference type="SAM" id="MobiDB-lite"/>
    </source>
</evidence>
<reference evidence="8 9" key="1">
    <citation type="submission" date="2016-10" db="EMBL/GenBank/DDBJ databases">
        <authorList>
            <person name="de Groot N.N."/>
        </authorList>
    </citation>
    <scope>NUCLEOTIDE SEQUENCE [LARGE SCALE GENOMIC DNA]</scope>
    <source>
        <strain evidence="8 9">DSM 43794</strain>
    </source>
</reference>
<dbReference type="AlphaFoldDB" id="A0A1H1G2H8"/>
<proteinExistence type="predicted"/>
<gene>
    <name evidence="8" type="ORF">SAMN04489764_3325</name>
</gene>
<feature type="compositionally biased region" description="Gly residues" evidence="6">
    <location>
        <begin position="406"/>
        <end position="416"/>
    </location>
</feature>
<dbReference type="OrthoDB" id="4350122at2"/>
<evidence type="ECO:0000256" key="1">
    <source>
        <dbReference type="ARBA" id="ARBA00004651"/>
    </source>
</evidence>
<feature type="compositionally biased region" description="Basic residues" evidence="6">
    <location>
        <begin position="377"/>
        <end position="405"/>
    </location>
</feature>
<feature type="region of interest" description="Disordered" evidence="6">
    <location>
        <begin position="375"/>
        <end position="416"/>
    </location>
</feature>
<dbReference type="RefSeq" id="WP_093259847.1">
    <property type="nucleotide sequence ID" value="NZ_FNKK01000002.1"/>
</dbReference>
<keyword evidence="5 7" id="KW-0472">Membrane</keyword>
<dbReference type="GO" id="GO:0016020">
    <property type="term" value="C:membrane"/>
    <property type="evidence" value="ECO:0007669"/>
    <property type="project" value="UniProtKB-SubCell"/>
</dbReference>
<feature type="transmembrane region" description="Helical" evidence="7">
    <location>
        <begin position="73"/>
        <end position="92"/>
    </location>
</feature>
<feature type="transmembrane region" description="Helical" evidence="7">
    <location>
        <begin position="98"/>
        <end position="115"/>
    </location>
</feature>
<keyword evidence="2" id="KW-1003">Cell membrane</keyword>
<keyword evidence="9" id="KW-1185">Reference proteome</keyword>
<dbReference type="Proteomes" id="UP000217103">
    <property type="component" value="Unassembled WGS sequence"/>
</dbReference>
<keyword evidence="4 7" id="KW-1133">Transmembrane helix</keyword>
<dbReference type="STRING" id="35622.SAMN04489764_3325"/>
<feature type="transmembrane region" description="Helical" evidence="7">
    <location>
        <begin position="21"/>
        <end position="41"/>
    </location>
</feature>
<comment type="subcellular location">
    <subcellularLocation>
        <location evidence="1">Cell membrane</location>
        <topology evidence="1">Multi-pass membrane protein</topology>
    </subcellularLocation>
</comment>
<organism evidence="8 9">
    <name type="scientific">Thermostaphylospora chromogena</name>
    <dbReference type="NCBI Taxonomy" id="35622"/>
    <lineage>
        <taxon>Bacteria</taxon>
        <taxon>Bacillati</taxon>
        <taxon>Actinomycetota</taxon>
        <taxon>Actinomycetes</taxon>
        <taxon>Streptosporangiales</taxon>
        <taxon>Thermomonosporaceae</taxon>
        <taxon>Thermostaphylospora</taxon>
    </lineage>
</organism>
<accession>A0A1H1G2H8</accession>
<evidence type="ECO:0000256" key="3">
    <source>
        <dbReference type="ARBA" id="ARBA00022692"/>
    </source>
</evidence>
<dbReference type="InterPro" id="IPR010343">
    <property type="entry name" value="ArAE_1"/>
</dbReference>
<protein>
    <submittedName>
        <fullName evidence="8">Aromatic acid exporter family member 1</fullName>
    </submittedName>
</protein>
<evidence type="ECO:0000256" key="4">
    <source>
        <dbReference type="ARBA" id="ARBA00022989"/>
    </source>
</evidence>
<name>A0A1H1G2H8_9ACTN</name>
<evidence type="ECO:0000256" key="7">
    <source>
        <dbReference type="SAM" id="Phobius"/>
    </source>
</evidence>
<evidence type="ECO:0000313" key="9">
    <source>
        <dbReference type="Proteomes" id="UP000217103"/>
    </source>
</evidence>
<evidence type="ECO:0000256" key="5">
    <source>
        <dbReference type="ARBA" id="ARBA00023136"/>
    </source>
</evidence>
<evidence type="ECO:0000313" key="8">
    <source>
        <dbReference type="EMBL" id="SDR07269.1"/>
    </source>
</evidence>
<dbReference type="EMBL" id="FNKK01000002">
    <property type="protein sequence ID" value="SDR07269.1"/>
    <property type="molecule type" value="Genomic_DNA"/>
</dbReference>
<feature type="transmembrane region" description="Helical" evidence="7">
    <location>
        <begin position="127"/>
        <end position="147"/>
    </location>
</feature>